<name>A0A1M5RRK7_9FIRM</name>
<feature type="compositionally biased region" description="Low complexity" evidence="1">
    <location>
        <begin position="1"/>
        <end position="17"/>
    </location>
</feature>
<feature type="region of interest" description="Disordered" evidence="1">
    <location>
        <begin position="1"/>
        <end position="102"/>
    </location>
</feature>
<proteinExistence type="predicted"/>
<organism evidence="2 3">
    <name type="scientific">Desulfosporosinus lacus DSM 15449</name>
    <dbReference type="NCBI Taxonomy" id="1121420"/>
    <lineage>
        <taxon>Bacteria</taxon>
        <taxon>Bacillati</taxon>
        <taxon>Bacillota</taxon>
        <taxon>Clostridia</taxon>
        <taxon>Eubacteriales</taxon>
        <taxon>Desulfitobacteriaceae</taxon>
        <taxon>Desulfosporosinus</taxon>
    </lineage>
</organism>
<evidence type="ECO:0000313" key="3">
    <source>
        <dbReference type="Proteomes" id="UP000183954"/>
    </source>
</evidence>
<evidence type="ECO:0000313" key="2">
    <source>
        <dbReference type="EMBL" id="SHH28897.1"/>
    </source>
</evidence>
<dbReference type="Proteomes" id="UP000183954">
    <property type="component" value="Unassembled WGS sequence"/>
</dbReference>
<sequence>MSIRGLNLFNNPNTPNLMQSLGQNPFPMRGLERFMQKRGMNYPPFPQGGNIPGSNFRGPDLQGPNSQGEAGRLSDTLKVQEPTEKRGGIKEFLSRFSRNRNK</sequence>
<dbReference type="OrthoDB" id="1798560at2"/>
<accession>A0A1M5RRK7</accession>
<dbReference type="AlphaFoldDB" id="A0A1M5RRK7"/>
<feature type="compositionally biased region" description="Basic and acidic residues" evidence="1">
    <location>
        <begin position="81"/>
        <end position="93"/>
    </location>
</feature>
<keyword evidence="3" id="KW-1185">Reference proteome</keyword>
<evidence type="ECO:0000256" key="1">
    <source>
        <dbReference type="SAM" id="MobiDB-lite"/>
    </source>
</evidence>
<protein>
    <submittedName>
        <fullName evidence="2">Uncharacterized protein</fullName>
    </submittedName>
</protein>
<dbReference type="EMBL" id="FQXJ01000003">
    <property type="protein sequence ID" value="SHH28897.1"/>
    <property type="molecule type" value="Genomic_DNA"/>
</dbReference>
<gene>
    <name evidence="2" type="ORF">SAMN02746098_00637</name>
</gene>
<reference evidence="3" key="1">
    <citation type="submission" date="2016-11" db="EMBL/GenBank/DDBJ databases">
        <authorList>
            <person name="Varghese N."/>
            <person name="Submissions S."/>
        </authorList>
    </citation>
    <scope>NUCLEOTIDE SEQUENCE [LARGE SCALE GENOMIC DNA]</scope>
    <source>
        <strain evidence="3">DSM 15449</strain>
    </source>
</reference>
<dbReference type="RefSeq" id="WP_073027797.1">
    <property type="nucleotide sequence ID" value="NZ_FQXJ01000003.1"/>
</dbReference>